<keyword evidence="9" id="KW-1185">Reference proteome</keyword>
<gene>
    <name evidence="8" type="ORF">BLA60_16715</name>
</gene>
<dbReference type="SUPFAM" id="SSF56801">
    <property type="entry name" value="Acetyl-CoA synthetase-like"/>
    <property type="match status" value="1"/>
</dbReference>
<evidence type="ECO:0000256" key="3">
    <source>
        <dbReference type="ARBA" id="ARBA00022741"/>
    </source>
</evidence>
<dbReference type="AlphaFoldDB" id="A0A7Z1AZ35"/>
<evidence type="ECO:0000313" key="8">
    <source>
        <dbReference type="EMBL" id="OLF10099.1"/>
    </source>
</evidence>
<feature type="compositionally biased region" description="Acidic residues" evidence="5">
    <location>
        <begin position="559"/>
        <end position="568"/>
    </location>
</feature>
<dbReference type="RefSeq" id="WP_075133819.1">
    <property type="nucleotide sequence ID" value="NZ_MSIF01000007.1"/>
</dbReference>
<accession>A0A7Z1AZ35</accession>
<keyword evidence="4" id="KW-0067">ATP-binding</keyword>
<comment type="caution">
    <text evidence="8">The sequence shown here is derived from an EMBL/GenBank/DDBJ whole genome shotgun (WGS) entry which is preliminary data.</text>
</comment>
<name>A0A7Z1AZ35_9PSEU</name>
<reference evidence="8 9" key="1">
    <citation type="submission" date="2016-12" db="EMBL/GenBank/DDBJ databases">
        <title>The draft genome sequence of Actinophytocola xinjiangensis.</title>
        <authorList>
            <person name="Wang W."/>
            <person name="Yuan L."/>
        </authorList>
    </citation>
    <scope>NUCLEOTIDE SEQUENCE [LARGE SCALE GENOMIC DNA]</scope>
    <source>
        <strain evidence="8 9">CGMCC 4.4663</strain>
    </source>
</reference>
<evidence type="ECO:0000256" key="4">
    <source>
        <dbReference type="ARBA" id="ARBA00022840"/>
    </source>
</evidence>
<evidence type="ECO:0000313" key="9">
    <source>
        <dbReference type="Proteomes" id="UP000185696"/>
    </source>
</evidence>
<proteinExistence type="inferred from homology"/>
<dbReference type="InterPro" id="IPR045851">
    <property type="entry name" value="AMP-bd_C_sf"/>
</dbReference>
<dbReference type="GO" id="GO:0006637">
    <property type="term" value="P:acyl-CoA metabolic process"/>
    <property type="evidence" value="ECO:0007669"/>
    <property type="project" value="TreeGrafter"/>
</dbReference>
<dbReference type="GO" id="GO:0004321">
    <property type="term" value="F:fatty-acyl-CoA synthase activity"/>
    <property type="evidence" value="ECO:0007669"/>
    <property type="project" value="TreeGrafter"/>
</dbReference>
<dbReference type="Gene3D" id="3.30.300.30">
    <property type="match status" value="1"/>
</dbReference>
<dbReference type="GO" id="GO:0006633">
    <property type="term" value="P:fatty acid biosynthetic process"/>
    <property type="evidence" value="ECO:0007669"/>
    <property type="project" value="TreeGrafter"/>
</dbReference>
<dbReference type="InterPro" id="IPR025110">
    <property type="entry name" value="AMP-bd_C"/>
</dbReference>
<protein>
    <submittedName>
        <fullName evidence="8">AMP-dependent synthetase</fullName>
    </submittedName>
</protein>
<dbReference type="PANTHER" id="PTHR43605:SF10">
    <property type="entry name" value="ACYL-COA SYNTHETASE MEDIUM CHAIN FAMILY MEMBER 3"/>
    <property type="match status" value="1"/>
</dbReference>
<dbReference type="Pfam" id="PF00501">
    <property type="entry name" value="AMP-binding"/>
    <property type="match status" value="1"/>
</dbReference>
<dbReference type="InterPro" id="IPR051087">
    <property type="entry name" value="Mitochondrial_ACSM"/>
</dbReference>
<dbReference type="InterPro" id="IPR000873">
    <property type="entry name" value="AMP-dep_synth/lig_dom"/>
</dbReference>
<evidence type="ECO:0000256" key="2">
    <source>
        <dbReference type="ARBA" id="ARBA00022598"/>
    </source>
</evidence>
<dbReference type="Proteomes" id="UP000185696">
    <property type="component" value="Unassembled WGS sequence"/>
</dbReference>
<dbReference type="FunFam" id="3.30.300.30:FF:000028">
    <property type="entry name" value="AMP-dependent synthetase"/>
    <property type="match status" value="1"/>
</dbReference>
<feature type="region of interest" description="Disordered" evidence="5">
    <location>
        <begin position="545"/>
        <end position="568"/>
    </location>
</feature>
<dbReference type="Pfam" id="PF13193">
    <property type="entry name" value="AMP-binding_C"/>
    <property type="match status" value="1"/>
</dbReference>
<feature type="domain" description="AMP-dependent synthetase/ligase" evidence="6">
    <location>
        <begin position="53"/>
        <end position="405"/>
    </location>
</feature>
<evidence type="ECO:0000259" key="6">
    <source>
        <dbReference type="Pfam" id="PF00501"/>
    </source>
</evidence>
<dbReference type="EMBL" id="MSIF01000007">
    <property type="protein sequence ID" value="OLF10099.1"/>
    <property type="molecule type" value="Genomic_DNA"/>
</dbReference>
<dbReference type="PANTHER" id="PTHR43605">
    <property type="entry name" value="ACYL-COENZYME A SYNTHETASE"/>
    <property type="match status" value="1"/>
</dbReference>
<dbReference type="GO" id="GO:0015645">
    <property type="term" value="F:fatty acid ligase activity"/>
    <property type="evidence" value="ECO:0007669"/>
    <property type="project" value="TreeGrafter"/>
</dbReference>
<dbReference type="OrthoDB" id="9803968at2"/>
<dbReference type="GO" id="GO:0016405">
    <property type="term" value="F:CoA-ligase activity"/>
    <property type="evidence" value="ECO:0007669"/>
    <property type="project" value="UniProtKB-ARBA"/>
</dbReference>
<evidence type="ECO:0000259" key="7">
    <source>
        <dbReference type="Pfam" id="PF13193"/>
    </source>
</evidence>
<dbReference type="Gene3D" id="3.40.50.12780">
    <property type="entry name" value="N-terminal domain of ligase-like"/>
    <property type="match status" value="1"/>
</dbReference>
<dbReference type="GO" id="GO:0005524">
    <property type="term" value="F:ATP binding"/>
    <property type="evidence" value="ECO:0007669"/>
    <property type="project" value="UniProtKB-KW"/>
</dbReference>
<evidence type="ECO:0000256" key="5">
    <source>
        <dbReference type="SAM" id="MobiDB-lite"/>
    </source>
</evidence>
<keyword evidence="2" id="KW-0436">Ligase</keyword>
<dbReference type="InterPro" id="IPR042099">
    <property type="entry name" value="ANL_N_sf"/>
</dbReference>
<feature type="domain" description="AMP-binding enzyme C-terminal" evidence="7">
    <location>
        <begin position="456"/>
        <end position="533"/>
    </location>
</feature>
<keyword evidence="3" id="KW-0547">Nucleotide-binding</keyword>
<comment type="similarity">
    <text evidence="1">Belongs to the ATP-dependent AMP-binding enzyme family.</text>
</comment>
<organism evidence="8 9">
    <name type="scientific">Actinophytocola xinjiangensis</name>
    <dbReference type="NCBI Taxonomy" id="485602"/>
    <lineage>
        <taxon>Bacteria</taxon>
        <taxon>Bacillati</taxon>
        <taxon>Actinomycetota</taxon>
        <taxon>Actinomycetes</taxon>
        <taxon>Pseudonocardiales</taxon>
        <taxon>Pseudonocardiaceae</taxon>
    </lineage>
</organism>
<evidence type="ECO:0000256" key="1">
    <source>
        <dbReference type="ARBA" id="ARBA00006432"/>
    </source>
</evidence>
<sequence length="568" mass="62728">MTSPTDTFRAARDFLLERRDDYLRAAAEFEWPALTHFNWAIDWFDAVAAAEPTASRLALWIVEEDGREARWTFAEMSRRSNQVANWLRSNGVRRGDRLILMLGNQGELWETILAAMKLGVVLIPASTLLGAADLRDRVDRGRAAHVIVRDEDTAKFDDVPGDYTRIAVGEAREGWLRFSDSNDADTVFTADAPTAATDTFLLYFTSGTTAAPKLVQHTHVSYPVGHLSTMYWIGLEPGDVHLNISSPGWAKHAWSNVFAPWNAEATVFIVNYGRFDAGSLMARMDRCGVTSFCAPPTVWRMLIQADLTQLRTPPRKVVGAGEPLNPEVIEQVSRAWKVTIRDGFGQTETSVLVANTPGQEVRPGSMGRPLPGFGIALVDASGVPSDEGEICVDLSRRPVGLMVGYADDDERTAEVMRDGFYHTGDVGSRDADGYITYVGRADDVFKASDYRISPFELESVLIEHEAVAEAAVVPSPDPIRLSVPKAYVVLAAGHEPDAGTARSILAFARENLAPYKRIRRLEFADLPKTISGKIRRVELRGREHEVHADPSAPVAGEYREEDFPDLRG</sequence>